<feature type="domain" description="Pre-mRNA-splicing factor SYF1 central HAT repeats" evidence="14">
    <location>
        <begin position="401"/>
        <end position="561"/>
    </location>
</feature>
<evidence type="ECO:0000256" key="13">
    <source>
        <dbReference type="SAM" id="MobiDB-lite"/>
    </source>
</evidence>
<dbReference type="OrthoDB" id="10067343at2759"/>
<dbReference type="InterPro" id="IPR003107">
    <property type="entry name" value="HAT"/>
</dbReference>
<evidence type="ECO:0000256" key="7">
    <source>
        <dbReference type="ARBA" id="ARBA00023187"/>
    </source>
</evidence>
<keyword evidence="12" id="KW-0175">Coiled coil</keyword>
<reference evidence="18" key="1">
    <citation type="submission" date="2015-02" db="EMBL/GenBank/DDBJ databases">
        <authorList>
            <person name="Gon?alves P."/>
        </authorList>
    </citation>
    <scope>NUCLEOTIDE SEQUENCE [LARGE SCALE GENOMIC DNA]</scope>
</reference>
<protein>
    <recommendedName>
        <fullName evidence="10">Pre-mRNA-splicing factor SYF1</fullName>
    </recommendedName>
    <alternativeName>
        <fullName evidence="11">Pre-mRNA-splicing factor syf1</fullName>
    </alternativeName>
</protein>
<evidence type="ECO:0000259" key="15">
    <source>
        <dbReference type="Pfam" id="PF23231"/>
    </source>
</evidence>
<organism evidence="17 18">
    <name type="scientific">Sporidiobolus salmonicolor</name>
    <name type="common">Yeast-like fungus</name>
    <name type="synonym">Sporobolomyces salmonicolor</name>
    <dbReference type="NCBI Taxonomy" id="5005"/>
    <lineage>
        <taxon>Eukaryota</taxon>
        <taxon>Fungi</taxon>
        <taxon>Dikarya</taxon>
        <taxon>Basidiomycota</taxon>
        <taxon>Pucciniomycotina</taxon>
        <taxon>Microbotryomycetes</taxon>
        <taxon>Sporidiobolales</taxon>
        <taxon>Sporidiobolaceae</taxon>
        <taxon>Sporobolomyces</taxon>
    </lineage>
</organism>
<dbReference type="InterPro" id="IPR045075">
    <property type="entry name" value="Syf1-like"/>
</dbReference>
<dbReference type="FunFam" id="1.25.40.10:FF:000137">
    <property type="entry name" value="Pre-mRNA-splicing factor syf1"/>
    <property type="match status" value="1"/>
</dbReference>
<evidence type="ECO:0000256" key="11">
    <source>
        <dbReference type="ARBA" id="ARBA00067212"/>
    </source>
</evidence>
<feature type="region of interest" description="Disordered" evidence="13">
    <location>
        <begin position="351"/>
        <end position="400"/>
    </location>
</feature>
<dbReference type="Pfam" id="PF23233">
    <property type="entry name" value="HAT_Syf1_CNRKL1_N"/>
    <property type="match status" value="1"/>
</dbReference>
<dbReference type="InterPro" id="IPR056350">
    <property type="entry name" value="HAT_Syf1_central"/>
</dbReference>
<keyword evidence="6" id="KW-0677">Repeat</keyword>
<dbReference type="Pfam" id="PF23220">
    <property type="entry name" value="HAT_Syf1_M"/>
    <property type="match status" value="1"/>
</dbReference>
<evidence type="ECO:0000256" key="1">
    <source>
        <dbReference type="ARBA" id="ARBA00004123"/>
    </source>
</evidence>
<dbReference type="FunFam" id="1.25.40.10:FF:000023">
    <property type="entry name" value="Pre-mRNA-splicing factor SYF1"/>
    <property type="match status" value="1"/>
</dbReference>
<evidence type="ECO:0000256" key="10">
    <source>
        <dbReference type="ARBA" id="ARBA00039472"/>
    </source>
</evidence>
<dbReference type="Pfam" id="PF23231">
    <property type="entry name" value="HAT_Syf1_CNRKL1_C"/>
    <property type="match status" value="1"/>
</dbReference>
<comment type="subunit">
    <text evidence="3">Associated with the spliceosome.</text>
</comment>
<evidence type="ECO:0000259" key="16">
    <source>
        <dbReference type="Pfam" id="PF23233"/>
    </source>
</evidence>
<evidence type="ECO:0000256" key="12">
    <source>
        <dbReference type="SAM" id="Coils"/>
    </source>
</evidence>
<dbReference type="GO" id="GO:0000349">
    <property type="term" value="P:generation of catalytic spliceosome for first transesterification step"/>
    <property type="evidence" value="ECO:0007669"/>
    <property type="project" value="TreeGrafter"/>
</dbReference>
<dbReference type="InterPro" id="IPR011990">
    <property type="entry name" value="TPR-like_helical_dom_sf"/>
</dbReference>
<keyword evidence="8" id="KW-0539">Nucleus</keyword>
<evidence type="ECO:0000256" key="5">
    <source>
        <dbReference type="ARBA" id="ARBA00022728"/>
    </source>
</evidence>
<dbReference type="InterPro" id="IPR055433">
    <property type="entry name" value="HAT_Syf1-like_N"/>
</dbReference>
<evidence type="ECO:0000256" key="3">
    <source>
        <dbReference type="ARBA" id="ARBA00011524"/>
    </source>
</evidence>
<evidence type="ECO:0000256" key="2">
    <source>
        <dbReference type="ARBA" id="ARBA00008644"/>
    </source>
</evidence>
<feature type="compositionally biased region" description="Low complexity" evidence="13">
    <location>
        <begin position="367"/>
        <end position="383"/>
    </location>
</feature>
<accession>A0A0D6ELS8</accession>
<feature type="compositionally biased region" description="Basic and acidic residues" evidence="13">
    <location>
        <begin position="354"/>
        <end position="366"/>
    </location>
</feature>
<evidence type="ECO:0000313" key="17">
    <source>
        <dbReference type="EMBL" id="CEQ40861.1"/>
    </source>
</evidence>
<dbReference type="SUPFAM" id="SSF48452">
    <property type="entry name" value="TPR-like"/>
    <property type="match status" value="3"/>
</dbReference>
<evidence type="ECO:0000256" key="9">
    <source>
        <dbReference type="ARBA" id="ARBA00037272"/>
    </source>
</evidence>
<sequence length="1034" mass="117225">MASYSSLTGHFPLTSPIPTYVSHPQLLRPQHLATEHDLLRNPSSLARWQHYLSQVHDEVDQALRDARGQGTGVERMLLGERLASEQGREALQRLTDVYERALQHHPRSYRLWKDYLAARSSFVLGTAGKPLKLGAPRKKRGDDGVGRTMTEWLEAGKGEVDDIEEGERDYESAWEGALDGVVGWEEWRSLAAVHERALMWLPQMPRLWLSYLSLCIHPSCPSALSHTHARRTFDRALRTLPPSLHERIWHLYLMWASPSSPASPSPNTTVSVWRRYLACDPNPSSHYIHQILLVLDPPRPLEAAKRLLDLARKTQAGELKPQGGAEGKSAYQLLGEWLDVCEKFPEEVGIEEEESKKLRAEREQKEAAQAAAAADSNDQSQQKKAPTLPPALDPSVLDPASTTHLDVDGLVRTHGLALYPDQAGRLWTGLATYWIKRGEFALARETFEEALSTVVTLRDFTQVFDAYAEFEESYISGLMESIADAEEGDEEDAEDKAEDEKELDERMKAFEELMDRRPFLVNEVLLRRNPNDVQEWEKRIALYGTDDEKVAETYTLATKTILPRKAVGPFNLLWVHFAKFYEQGGVAGEAEPDLASARKVFEKATRVPFRRVDELAEVWCEWAEMEVRNENYEEAIKVMQRASTIPKNWKNLSFHDEALAPQQRLFKSLKLWSFYVDLEESIGTVETTKAVYDRIFELKIANAQIVINYANFLEENEYWEESFKVYERGVDLFTYPIAFEIWNAYLSKFIKRYGGDKLERARDLFEQALESCPPKFCKPLYLLYGQLEEEHGLAKRAMAVYDRATKAVEPKDRMEMFTYYIAKATANFGLPATRPIYERAIEQLPDSQTAEMCLRFAALERKLGEIDRARAIFAHASQFCDPRVHPDFWAQWNSFEIETGSEDTFREARSPCFSPSSSSKRLLTSPVHIQYLRIKRAVQAAFNTEASYLSAKLQQMQRGGQEANEAVNGGAELDPMAALDRATGQGTAVRGFVAATSGAKVGGDGTKEAEAPEGNEDEIAIDDDEEEEEEGLDA</sequence>
<keyword evidence="4" id="KW-0507">mRNA processing</keyword>
<evidence type="ECO:0000313" key="18">
    <source>
        <dbReference type="Proteomes" id="UP000243876"/>
    </source>
</evidence>
<keyword evidence="7" id="KW-0508">mRNA splicing</keyword>
<evidence type="ECO:0000256" key="8">
    <source>
        <dbReference type="ARBA" id="ARBA00023242"/>
    </source>
</evidence>
<feature type="domain" description="Pre-mRNA-splicing factor Syf1-like N-terminal HAT-repeats" evidence="16">
    <location>
        <begin position="185"/>
        <end position="281"/>
    </location>
</feature>
<dbReference type="SMART" id="SM00028">
    <property type="entry name" value="TPR"/>
    <property type="match status" value="3"/>
</dbReference>
<evidence type="ECO:0000256" key="6">
    <source>
        <dbReference type="ARBA" id="ARBA00022737"/>
    </source>
</evidence>
<feature type="region of interest" description="Disordered" evidence="13">
    <location>
        <begin position="998"/>
        <end position="1034"/>
    </location>
</feature>
<evidence type="ECO:0000256" key="4">
    <source>
        <dbReference type="ARBA" id="ARBA00022664"/>
    </source>
</evidence>
<proteinExistence type="inferred from homology"/>
<dbReference type="GO" id="GO:0071014">
    <property type="term" value="C:post-mRNA release spliceosomal complex"/>
    <property type="evidence" value="ECO:0007669"/>
    <property type="project" value="TreeGrafter"/>
</dbReference>
<evidence type="ECO:0000259" key="14">
    <source>
        <dbReference type="Pfam" id="PF23220"/>
    </source>
</evidence>
<feature type="domain" description="Pre-mRNA-splicing factor Syf1/CRNKL1-like C-terminal HAT-repeats" evidence="15">
    <location>
        <begin position="563"/>
        <end position="908"/>
    </location>
</feature>
<name>A0A0D6ELS8_SPOSA</name>
<dbReference type="EMBL" id="CENE01000009">
    <property type="protein sequence ID" value="CEQ40861.1"/>
    <property type="molecule type" value="Genomic_DNA"/>
</dbReference>
<gene>
    <name evidence="17" type="primary">SPOSA6832_02523</name>
</gene>
<keyword evidence="18" id="KW-1185">Reference proteome</keyword>
<dbReference type="Proteomes" id="UP000243876">
    <property type="component" value="Unassembled WGS sequence"/>
</dbReference>
<feature type="compositionally biased region" description="Acidic residues" evidence="13">
    <location>
        <begin position="1011"/>
        <end position="1034"/>
    </location>
</feature>
<comment type="similarity">
    <text evidence="2">Belongs to the crooked-neck family.</text>
</comment>
<dbReference type="AlphaFoldDB" id="A0A0D6ELS8"/>
<keyword evidence="5" id="KW-0747">Spliceosome</keyword>
<dbReference type="InterPro" id="IPR055430">
    <property type="entry name" value="HAT_Syf1_CNRKL1_C"/>
</dbReference>
<comment type="subcellular location">
    <subcellularLocation>
        <location evidence="1">Nucleus</location>
    </subcellularLocation>
</comment>
<dbReference type="PANTHER" id="PTHR11246:SF5">
    <property type="entry name" value="PRE-MRNA-SPLICING FACTOR SYF1"/>
    <property type="match status" value="1"/>
</dbReference>
<dbReference type="SMART" id="SM00386">
    <property type="entry name" value="HAT"/>
    <property type="match status" value="11"/>
</dbReference>
<dbReference type="InterPro" id="IPR019734">
    <property type="entry name" value="TPR_rpt"/>
</dbReference>
<comment type="function">
    <text evidence="9">Involved in pre-mRNA splicing and cell cycle progression.</text>
</comment>
<dbReference type="PANTHER" id="PTHR11246">
    <property type="entry name" value="PRE-MRNA SPLICING FACTOR"/>
    <property type="match status" value="1"/>
</dbReference>
<dbReference type="GO" id="GO:0071007">
    <property type="term" value="C:U2-type catalytic step 2 spliceosome"/>
    <property type="evidence" value="ECO:0007669"/>
    <property type="project" value="TreeGrafter"/>
</dbReference>
<dbReference type="Gene3D" id="1.25.40.10">
    <property type="entry name" value="Tetratricopeptide repeat domain"/>
    <property type="match status" value="4"/>
</dbReference>
<feature type="coiled-coil region" evidence="12">
    <location>
        <begin position="483"/>
        <end position="513"/>
    </location>
</feature>
<dbReference type="GO" id="GO:0000974">
    <property type="term" value="C:Prp19 complex"/>
    <property type="evidence" value="ECO:0007669"/>
    <property type="project" value="TreeGrafter"/>
</dbReference>